<evidence type="ECO:0000256" key="2">
    <source>
        <dbReference type="SAM" id="Phobius"/>
    </source>
</evidence>
<dbReference type="Proteomes" id="UP000521943">
    <property type="component" value="Unassembled WGS sequence"/>
</dbReference>
<feature type="region of interest" description="Disordered" evidence="1">
    <location>
        <begin position="36"/>
        <end position="65"/>
    </location>
</feature>
<feature type="compositionally biased region" description="Low complexity" evidence="1">
    <location>
        <begin position="104"/>
        <end position="114"/>
    </location>
</feature>
<dbReference type="AlphaFoldDB" id="A0A8H6HVQ6"/>
<dbReference type="EMBL" id="JACGCI010000040">
    <property type="protein sequence ID" value="KAF6753262.1"/>
    <property type="molecule type" value="Genomic_DNA"/>
</dbReference>
<evidence type="ECO:0000256" key="1">
    <source>
        <dbReference type="SAM" id="MobiDB-lite"/>
    </source>
</evidence>
<feature type="compositionally biased region" description="Basic residues" evidence="1">
    <location>
        <begin position="42"/>
        <end position="56"/>
    </location>
</feature>
<reference evidence="3 4" key="1">
    <citation type="submission" date="2020-07" db="EMBL/GenBank/DDBJ databases">
        <title>Comparative genomics of pyrophilous fungi reveals a link between fire events and developmental genes.</title>
        <authorList>
            <consortium name="DOE Joint Genome Institute"/>
            <person name="Steindorff A.S."/>
            <person name="Carver A."/>
            <person name="Calhoun S."/>
            <person name="Stillman K."/>
            <person name="Liu H."/>
            <person name="Lipzen A."/>
            <person name="Pangilinan J."/>
            <person name="Labutti K."/>
            <person name="Bruns T.D."/>
            <person name="Grigoriev I.V."/>
        </authorList>
    </citation>
    <scope>NUCLEOTIDE SEQUENCE [LARGE SCALE GENOMIC DNA]</scope>
    <source>
        <strain evidence="3 4">CBS 144469</strain>
    </source>
</reference>
<name>A0A8H6HVQ6_9AGAR</name>
<proteinExistence type="predicted"/>
<protein>
    <submittedName>
        <fullName evidence="3">Uncharacterized protein</fullName>
    </submittedName>
</protein>
<gene>
    <name evidence="3" type="ORF">DFP72DRAFT_427516</name>
</gene>
<accession>A0A8H6HVQ6</accession>
<comment type="caution">
    <text evidence="3">The sequence shown here is derived from an EMBL/GenBank/DDBJ whole genome shotgun (WGS) entry which is preliminary data.</text>
</comment>
<evidence type="ECO:0000313" key="4">
    <source>
        <dbReference type="Proteomes" id="UP000521943"/>
    </source>
</evidence>
<keyword evidence="2" id="KW-0472">Membrane</keyword>
<sequence length="186" mass="20423">MHRDYSASPSSLPFLTSHTLLPFPALFSISPYIPLHSSSSTPRRRRRRSQRARHPQVRLPSVEPRPVADLRFPSIPHPPPHSTLLTALPVAVVIVDKQPTPIVSPSSSSHAPARSSRHHPRSVERPRFFGCPPTYKPGTLRFPYSSPSPSFRPPPSSLVHVAWSSPSTSSVEVGTSFVVVVVGGER</sequence>
<keyword evidence="4" id="KW-1185">Reference proteome</keyword>
<evidence type="ECO:0000313" key="3">
    <source>
        <dbReference type="EMBL" id="KAF6753262.1"/>
    </source>
</evidence>
<feature type="transmembrane region" description="Helical" evidence="2">
    <location>
        <begin position="20"/>
        <end position="38"/>
    </location>
</feature>
<keyword evidence="2" id="KW-0812">Transmembrane</keyword>
<feature type="region of interest" description="Disordered" evidence="1">
    <location>
        <begin position="101"/>
        <end position="129"/>
    </location>
</feature>
<keyword evidence="2" id="KW-1133">Transmembrane helix</keyword>
<organism evidence="3 4">
    <name type="scientific">Ephemerocybe angulata</name>
    <dbReference type="NCBI Taxonomy" id="980116"/>
    <lineage>
        <taxon>Eukaryota</taxon>
        <taxon>Fungi</taxon>
        <taxon>Dikarya</taxon>
        <taxon>Basidiomycota</taxon>
        <taxon>Agaricomycotina</taxon>
        <taxon>Agaricomycetes</taxon>
        <taxon>Agaricomycetidae</taxon>
        <taxon>Agaricales</taxon>
        <taxon>Agaricineae</taxon>
        <taxon>Psathyrellaceae</taxon>
        <taxon>Ephemerocybe</taxon>
    </lineage>
</organism>